<comment type="caution">
    <text evidence="6">The sequence shown here is derived from an EMBL/GenBank/DDBJ whole genome shotgun (WGS) entry which is preliminary data.</text>
</comment>
<dbReference type="PANTHER" id="PTHR42852:SF6">
    <property type="entry name" value="THIOL:DISULFIDE INTERCHANGE PROTEIN DSBE"/>
    <property type="match status" value="1"/>
</dbReference>
<evidence type="ECO:0000256" key="1">
    <source>
        <dbReference type="ARBA" id="ARBA00004196"/>
    </source>
</evidence>
<evidence type="ECO:0000313" key="7">
    <source>
        <dbReference type="Proteomes" id="UP000256405"/>
    </source>
</evidence>
<dbReference type="InterPro" id="IPR013766">
    <property type="entry name" value="Thioredoxin_domain"/>
</dbReference>
<dbReference type="Pfam" id="PF08534">
    <property type="entry name" value="Redoxin"/>
    <property type="match status" value="1"/>
</dbReference>
<dbReference type="PANTHER" id="PTHR42852">
    <property type="entry name" value="THIOL:DISULFIDE INTERCHANGE PROTEIN DSBE"/>
    <property type="match status" value="1"/>
</dbReference>
<feature type="domain" description="Thioredoxin" evidence="5">
    <location>
        <begin position="323"/>
        <end position="477"/>
    </location>
</feature>
<comment type="subcellular location">
    <subcellularLocation>
        <location evidence="1">Cell envelope</location>
    </subcellularLocation>
</comment>
<organism evidence="6 7">
    <name type="scientific">Algoriphagus antarcticus</name>
    <dbReference type="NCBI Taxonomy" id="238540"/>
    <lineage>
        <taxon>Bacteria</taxon>
        <taxon>Pseudomonadati</taxon>
        <taxon>Bacteroidota</taxon>
        <taxon>Cytophagia</taxon>
        <taxon>Cytophagales</taxon>
        <taxon>Cyclobacteriaceae</taxon>
        <taxon>Algoriphagus</taxon>
    </lineage>
</organism>
<name>A0A3E0DNW7_9BACT</name>
<evidence type="ECO:0000256" key="4">
    <source>
        <dbReference type="ARBA" id="ARBA00023284"/>
    </source>
</evidence>
<sequence>MGRINPLSTNSPLRFIVVVVLMMGLTCCAQEQKIEGSVVLLLDDAAVYNFFTQKKASLSYIGESSLLEEFSFSKDTIFTQLAVESERNWTELLYKENSQSRYSYIFQKRDTVLIKIIDKKPWMEVVNRTSKEYDINWEVKRNQELYKTDHSSLEDFYFLWNSTFNSVLPISMESELIKAKTSAEEGLEKEKFWLDSLVINGLLTKTYFEFLAERNRFEQIKIGLFKIDSGMFDALGAMETFSKKSSSEEYHIYLDEFSDFLLGQLIVQHSEKIDEIIGGAGDGYFSQLMLYKYLERQVQEISFAEVDQLLTLNTSKLPNEWEMRLRAPIEKLRIQDPDMELLGLGQKRLTFEELLAEKRGEYLYVDLWAAWCIPCIRSFPETKKLQSDYQDKGIQVIYLSVDKNHKFWEEVTRKYEIAIPERSFIIMNVEESEYLKELNVELIPRYLLFDAEGKLIHPNAPRPESRDIRVLLDSLSSE</sequence>
<keyword evidence="2" id="KW-0201">Cytochrome c-type biogenesis</keyword>
<dbReference type="EMBL" id="QUNF01000015">
    <property type="protein sequence ID" value="REG84534.1"/>
    <property type="molecule type" value="Genomic_DNA"/>
</dbReference>
<keyword evidence="4" id="KW-0676">Redox-active center</keyword>
<proteinExistence type="predicted"/>
<evidence type="ECO:0000313" key="6">
    <source>
        <dbReference type="EMBL" id="REG84534.1"/>
    </source>
</evidence>
<dbReference type="InterPro" id="IPR036249">
    <property type="entry name" value="Thioredoxin-like_sf"/>
</dbReference>
<keyword evidence="3" id="KW-1015">Disulfide bond</keyword>
<dbReference type="CDD" id="cd02966">
    <property type="entry name" value="TlpA_like_family"/>
    <property type="match status" value="1"/>
</dbReference>
<dbReference type="InterPro" id="IPR050553">
    <property type="entry name" value="Thioredoxin_ResA/DsbE_sf"/>
</dbReference>
<reference evidence="6 7" key="1">
    <citation type="submission" date="2018-08" db="EMBL/GenBank/DDBJ databases">
        <title>Genomic Encyclopedia of Archaeal and Bacterial Type Strains, Phase II (KMG-II): from individual species to whole genera.</title>
        <authorList>
            <person name="Goeker M."/>
        </authorList>
    </citation>
    <scope>NUCLEOTIDE SEQUENCE [LARGE SCALE GENOMIC DNA]</scope>
    <source>
        <strain evidence="6 7">DSM 15986</strain>
    </source>
</reference>
<dbReference type="Proteomes" id="UP000256405">
    <property type="component" value="Unassembled WGS sequence"/>
</dbReference>
<dbReference type="GO" id="GO:0030313">
    <property type="term" value="C:cell envelope"/>
    <property type="evidence" value="ECO:0007669"/>
    <property type="project" value="UniProtKB-SubCell"/>
</dbReference>
<dbReference type="Gene3D" id="3.40.30.10">
    <property type="entry name" value="Glutaredoxin"/>
    <property type="match status" value="1"/>
</dbReference>
<keyword evidence="7" id="KW-1185">Reference proteome</keyword>
<evidence type="ECO:0000256" key="3">
    <source>
        <dbReference type="ARBA" id="ARBA00023157"/>
    </source>
</evidence>
<dbReference type="InterPro" id="IPR013740">
    <property type="entry name" value="Redoxin"/>
</dbReference>
<gene>
    <name evidence="6" type="ORF">C8N25_115114</name>
</gene>
<dbReference type="AlphaFoldDB" id="A0A3E0DNW7"/>
<evidence type="ECO:0000256" key="2">
    <source>
        <dbReference type="ARBA" id="ARBA00022748"/>
    </source>
</evidence>
<dbReference type="SUPFAM" id="SSF52833">
    <property type="entry name" value="Thioredoxin-like"/>
    <property type="match status" value="1"/>
</dbReference>
<dbReference type="GO" id="GO:0017004">
    <property type="term" value="P:cytochrome complex assembly"/>
    <property type="evidence" value="ECO:0007669"/>
    <property type="project" value="UniProtKB-KW"/>
</dbReference>
<dbReference type="PROSITE" id="PS51352">
    <property type="entry name" value="THIOREDOXIN_2"/>
    <property type="match status" value="1"/>
</dbReference>
<evidence type="ECO:0000259" key="5">
    <source>
        <dbReference type="PROSITE" id="PS51352"/>
    </source>
</evidence>
<accession>A0A3E0DNW7</accession>
<protein>
    <submittedName>
        <fullName evidence="6">Thioredoxin-like protein</fullName>
    </submittedName>
</protein>